<dbReference type="Gene3D" id="1.10.1660.10">
    <property type="match status" value="1"/>
</dbReference>
<dbReference type="PANTHER" id="PTHR30204:SF94">
    <property type="entry name" value="HEAVY METAL-DEPENDENT TRANSCRIPTIONAL REGULATOR HI_0293-RELATED"/>
    <property type="match status" value="1"/>
</dbReference>
<dbReference type="PROSITE" id="PS00552">
    <property type="entry name" value="HTH_MERR_1"/>
    <property type="match status" value="1"/>
</dbReference>
<dbReference type="PROSITE" id="PS50937">
    <property type="entry name" value="HTH_MERR_2"/>
    <property type="match status" value="1"/>
</dbReference>
<evidence type="ECO:0000256" key="3">
    <source>
        <dbReference type="ARBA" id="ARBA00023163"/>
    </source>
</evidence>
<gene>
    <name evidence="6" type="ORF">HX826_28195</name>
</gene>
<organism evidence="6 7">
    <name type="scientific">Pseudomonas yamanorum</name>
    <dbReference type="NCBI Taxonomy" id="515393"/>
    <lineage>
        <taxon>Bacteria</taxon>
        <taxon>Pseudomonadati</taxon>
        <taxon>Pseudomonadota</taxon>
        <taxon>Gammaproteobacteria</taxon>
        <taxon>Pseudomonadales</taxon>
        <taxon>Pseudomonadaceae</taxon>
        <taxon>Pseudomonas</taxon>
    </lineage>
</organism>
<evidence type="ECO:0000313" key="6">
    <source>
        <dbReference type="EMBL" id="NWD45770.1"/>
    </source>
</evidence>
<feature type="coiled-coil region" evidence="4">
    <location>
        <begin position="83"/>
        <end position="110"/>
    </location>
</feature>
<dbReference type="SUPFAM" id="SSF46955">
    <property type="entry name" value="Putative DNA-binding domain"/>
    <property type="match status" value="1"/>
</dbReference>
<keyword evidence="3" id="KW-0804">Transcription</keyword>
<reference evidence="6 7" key="1">
    <citation type="submission" date="2020-04" db="EMBL/GenBank/DDBJ databases">
        <title>Molecular characterization of pseudomonads from Agaricus bisporus reveal novel blotch 2 pathogens in Western Europe.</title>
        <authorList>
            <person name="Taparia T."/>
            <person name="Krijger M."/>
            <person name="Haynes E."/>
            <person name="Elpinstone J.G."/>
            <person name="Noble R."/>
            <person name="Van Der Wolf J."/>
        </authorList>
    </citation>
    <scope>NUCLEOTIDE SEQUENCE [LARGE SCALE GENOMIC DNA]</scope>
    <source>
        <strain evidence="6 7">IPO3753</strain>
    </source>
</reference>
<evidence type="ECO:0000256" key="4">
    <source>
        <dbReference type="SAM" id="Coils"/>
    </source>
</evidence>
<evidence type="ECO:0000313" key="7">
    <source>
        <dbReference type="Proteomes" id="UP000546584"/>
    </source>
</evidence>
<evidence type="ECO:0000259" key="5">
    <source>
        <dbReference type="PROSITE" id="PS50937"/>
    </source>
</evidence>
<proteinExistence type="predicted"/>
<dbReference type="AlphaFoldDB" id="A0AAJ3H9P8"/>
<dbReference type="PANTHER" id="PTHR30204">
    <property type="entry name" value="REDOX-CYCLING DRUG-SENSING TRANSCRIPTIONAL ACTIVATOR SOXR"/>
    <property type="match status" value="1"/>
</dbReference>
<dbReference type="Proteomes" id="UP000546584">
    <property type="component" value="Unassembled WGS sequence"/>
</dbReference>
<accession>A0AAJ3H9P8</accession>
<dbReference type="EMBL" id="JACAQR010000060">
    <property type="protein sequence ID" value="NWD45770.1"/>
    <property type="molecule type" value="Genomic_DNA"/>
</dbReference>
<dbReference type="InterPro" id="IPR000551">
    <property type="entry name" value="MerR-type_HTH_dom"/>
</dbReference>
<keyword evidence="2" id="KW-0238">DNA-binding</keyword>
<dbReference type="Pfam" id="PF13411">
    <property type="entry name" value="MerR_1"/>
    <property type="match status" value="1"/>
</dbReference>
<dbReference type="InterPro" id="IPR009061">
    <property type="entry name" value="DNA-bd_dom_put_sf"/>
</dbReference>
<dbReference type="InterPro" id="IPR047057">
    <property type="entry name" value="MerR_fam"/>
</dbReference>
<name>A0AAJ3H9P8_9PSED</name>
<dbReference type="GO" id="GO:0003700">
    <property type="term" value="F:DNA-binding transcription factor activity"/>
    <property type="evidence" value="ECO:0007669"/>
    <property type="project" value="InterPro"/>
</dbReference>
<dbReference type="PRINTS" id="PR00040">
    <property type="entry name" value="HTHMERR"/>
</dbReference>
<evidence type="ECO:0000256" key="1">
    <source>
        <dbReference type="ARBA" id="ARBA00023015"/>
    </source>
</evidence>
<dbReference type="SMART" id="SM00422">
    <property type="entry name" value="HTH_MERR"/>
    <property type="match status" value="1"/>
</dbReference>
<keyword evidence="1" id="KW-0805">Transcription regulation</keyword>
<feature type="domain" description="HTH merR-type" evidence="5">
    <location>
        <begin position="1"/>
        <end position="68"/>
    </location>
</feature>
<keyword evidence="4" id="KW-0175">Coiled coil</keyword>
<protein>
    <submittedName>
        <fullName evidence="6">MerR family transcriptional regulator</fullName>
    </submittedName>
</protein>
<dbReference type="GO" id="GO:0003677">
    <property type="term" value="F:DNA binding"/>
    <property type="evidence" value="ECO:0007669"/>
    <property type="project" value="UniProtKB-KW"/>
</dbReference>
<dbReference type="RefSeq" id="WP_177027389.1">
    <property type="nucleotide sequence ID" value="NZ_JACAQR010000060.1"/>
</dbReference>
<comment type="caution">
    <text evidence="6">The sequence shown here is derived from an EMBL/GenBank/DDBJ whole genome shotgun (WGS) entry which is preliminary data.</text>
</comment>
<evidence type="ECO:0000256" key="2">
    <source>
        <dbReference type="ARBA" id="ARBA00023125"/>
    </source>
</evidence>
<sequence>MNIGELAKLSGLSASKIRFYEAEGLIQVERQANGYRRYAPQTLQALQLIQGAQRAGFSLQELKQLMPDASPSEARRAEIVFGLERKIEEIEVIQARLEQSKAELRAVIATVKAHPEGEPCLISGSSLSRAEVITSRRHNSG</sequence>